<keyword evidence="3" id="KW-0460">Magnesium</keyword>
<dbReference type="SUPFAM" id="SSF48576">
    <property type="entry name" value="Terpenoid synthases"/>
    <property type="match status" value="1"/>
</dbReference>
<dbReference type="Gene3D" id="1.10.600.10">
    <property type="entry name" value="Farnesyl Diphosphate Synthase"/>
    <property type="match status" value="1"/>
</dbReference>
<dbReference type="GO" id="GO:0008299">
    <property type="term" value="P:isoprenoid biosynthetic process"/>
    <property type="evidence" value="ECO:0007669"/>
    <property type="project" value="InterPro"/>
</dbReference>
<keyword evidence="2" id="KW-0479">Metal-binding</keyword>
<comment type="caution">
    <text evidence="6">The sequence shown here is derived from an EMBL/GenBank/DDBJ whole genome shotgun (WGS) entry which is preliminary data.</text>
</comment>
<dbReference type="InterPro" id="IPR008949">
    <property type="entry name" value="Isoprenoid_synthase_dom_sf"/>
</dbReference>
<gene>
    <name evidence="6" type="ORF">Egran_04844</name>
</gene>
<dbReference type="GO" id="GO:0043386">
    <property type="term" value="P:mycotoxin biosynthetic process"/>
    <property type="evidence" value="ECO:0007669"/>
    <property type="project" value="UniProtKB-ARBA"/>
</dbReference>
<keyword evidence="5" id="KW-1133">Transmembrane helix</keyword>
<keyword evidence="7" id="KW-1185">Reference proteome</keyword>
<dbReference type="CDD" id="cd00385">
    <property type="entry name" value="Isoprenoid_Biosyn_C1"/>
    <property type="match status" value="1"/>
</dbReference>
<evidence type="ECO:0000256" key="1">
    <source>
        <dbReference type="ARBA" id="ARBA00022679"/>
    </source>
</evidence>
<evidence type="ECO:0000256" key="5">
    <source>
        <dbReference type="SAM" id="Phobius"/>
    </source>
</evidence>
<feature type="transmembrane region" description="Helical" evidence="5">
    <location>
        <begin position="23"/>
        <end position="45"/>
    </location>
</feature>
<dbReference type="AlphaFoldDB" id="A0A232LT99"/>
<accession>A0A232LT99</accession>
<keyword evidence="5" id="KW-0472">Membrane</keyword>
<dbReference type="Proteomes" id="UP000243515">
    <property type="component" value="Unassembled WGS sequence"/>
</dbReference>
<dbReference type="GO" id="GO:0046872">
    <property type="term" value="F:metal ion binding"/>
    <property type="evidence" value="ECO:0007669"/>
    <property type="project" value="UniProtKB-KW"/>
</dbReference>
<dbReference type="Pfam" id="PF00348">
    <property type="entry name" value="polyprenyl_synt"/>
    <property type="match status" value="1"/>
</dbReference>
<evidence type="ECO:0000256" key="3">
    <source>
        <dbReference type="ARBA" id="ARBA00022842"/>
    </source>
</evidence>
<comment type="similarity">
    <text evidence="4">Belongs to the FPP/GGPP synthase family.</text>
</comment>
<dbReference type="GO" id="GO:0004659">
    <property type="term" value="F:prenyltransferase activity"/>
    <property type="evidence" value="ECO:0007669"/>
    <property type="project" value="InterPro"/>
</dbReference>
<sequence length="367" mass="41955">MSIFWQKTAFMSMLNSDFFSTFYLHYGLLAIFVFSVPFLITVLNINKKWRLLFPPIKNASWEGAIPQFRQEVVPQLTRGGIECPYEYILQVYGRCHFKKLVNILDPTLEARDPGLFRFILELLDSVHFGAILVDDVADNSILRKGKPAAHHVYGTSETINRAYLRLLEMIDICIKQRPSMIPYILDNLTQIHKGQDISLVWRRDGFPDFPDREQALAAYRQSAYLKTGALFRLCGQLVFGSREKDELMSQLGWFCHLQNDCKNIYSTDVTSAKGVLAEDLKNGEYSFPIVLAIHASPTANTIIKEIFRGRRESSATRNEQIRDALTILYSSEIKSACMAELELLKDKVSPFVTVWGRQENMNLGSGF</sequence>
<protein>
    <submittedName>
        <fullName evidence="6">Uncharacterized protein</fullName>
    </submittedName>
</protein>
<keyword evidence="5" id="KW-0812">Transmembrane</keyword>
<evidence type="ECO:0000313" key="6">
    <source>
        <dbReference type="EMBL" id="OXV07390.1"/>
    </source>
</evidence>
<dbReference type="OrthoDB" id="6921389at2759"/>
<evidence type="ECO:0000313" key="7">
    <source>
        <dbReference type="Proteomes" id="UP000243515"/>
    </source>
</evidence>
<reference evidence="6 7" key="1">
    <citation type="journal article" date="2015" name="Environ. Microbiol.">
        <title>Metagenome sequence of Elaphomyces granulatus from sporocarp tissue reveals Ascomycota ectomycorrhizal fingerprints of genome expansion and a Proteobacteria-rich microbiome.</title>
        <authorList>
            <person name="Quandt C.A."/>
            <person name="Kohler A."/>
            <person name="Hesse C.N."/>
            <person name="Sharpton T.J."/>
            <person name="Martin F."/>
            <person name="Spatafora J.W."/>
        </authorList>
    </citation>
    <scope>NUCLEOTIDE SEQUENCE [LARGE SCALE GENOMIC DNA]</scope>
    <source>
        <strain evidence="6 7">OSC145934</strain>
    </source>
</reference>
<name>A0A232LT99_9EURO</name>
<dbReference type="GO" id="GO:0046165">
    <property type="term" value="P:alcohol biosynthetic process"/>
    <property type="evidence" value="ECO:0007669"/>
    <property type="project" value="UniProtKB-ARBA"/>
</dbReference>
<organism evidence="6 7">
    <name type="scientific">Elaphomyces granulatus</name>
    <dbReference type="NCBI Taxonomy" id="519963"/>
    <lineage>
        <taxon>Eukaryota</taxon>
        <taxon>Fungi</taxon>
        <taxon>Dikarya</taxon>
        <taxon>Ascomycota</taxon>
        <taxon>Pezizomycotina</taxon>
        <taxon>Eurotiomycetes</taxon>
        <taxon>Eurotiomycetidae</taxon>
        <taxon>Eurotiales</taxon>
        <taxon>Elaphomycetaceae</taxon>
        <taxon>Elaphomyces</taxon>
    </lineage>
</organism>
<evidence type="ECO:0000256" key="4">
    <source>
        <dbReference type="RuleBase" id="RU004466"/>
    </source>
</evidence>
<proteinExistence type="inferred from homology"/>
<dbReference type="PANTHER" id="PTHR12001:SF44">
    <property type="entry name" value="GERANYLGERANYL PYROPHOSPHATE SYNTHASE"/>
    <property type="match status" value="1"/>
</dbReference>
<dbReference type="InterPro" id="IPR000092">
    <property type="entry name" value="Polyprenyl_synt"/>
</dbReference>
<dbReference type="PANTHER" id="PTHR12001">
    <property type="entry name" value="GERANYLGERANYL PYROPHOSPHATE SYNTHASE"/>
    <property type="match status" value="1"/>
</dbReference>
<dbReference type="EMBL" id="NPHW01004891">
    <property type="protein sequence ID" value="OXV07390.1"/>
    <property type="molecule type" value="Genomic_DNA"/>
</dbReference>
<keyword evidence="1 4" id="KW-0808">Transferase</keyword>
<evidence type="ECO:0000256" key="2">
    <source>
        <dbReference type="ARBA" id="ARBA00022723"/>
    </source>
</evidence>